<dbReference type="Pfam" id="PF05908">
    <property type="entry name" value="Gamma_PGA_hydro"/>
    <property type="match status" value="1"/>
</dbReference>
<organism evidence="1 2">
    <name type="scientific">Streptomyces phyllanthi</name>
    <dbReference type="NCBI Taxonomy" id="1803180"/>
    <lineage>
        <taxon>Bacteria</taxon>
        <taxon>Bacillati</taxon>
        <taxon>Actinomycetota</taxon>
        <taxon>Actinomycetes</taxon>
        <taxon>Kitasatosporales</taxon>
        <taxon>Streptomycetaceae</taxon>
        <taxon>Streptomyces</taxon>
    </lineage>
</organism>
<name>A0A5N8VXZ9_9ACTN</name>
<dbReference type="Proteomes" id="UP000326979">
    <property type="component" value="Unassembled WGS sequence"/>
</dbReference>
<dbReference type="InterPro" id="IPR038128">
    <property type="entry name" value="Gamma_PGA_hydro_sf"/>
</dbReference>
<dbReference type="PROSITE" id="PS51318">
    <property type="entry name" value="TAT"/>
    <property type="match status" value="1"/>
</dbReference>
<sequence length="283" mass="30060">MTHMSRRTVLASALATAAAGTPIVTGVGATAAHAAGEDDLYISNTDLYTQLAGREGTDFGRRYKRHQMLDSDFSGRSPFHRTTVMALHGGGIEIGTSELCLGIAGYDPKDLSVWTPDGGPVHDYWMFEGLLSTGNSKLHVTSKNCDDHVARSMAASSLNVLSLHGCKEEQAGAPMSVVVGGLNADFKTYLHDELRAAGFNTIDGSTKPDLAGVNTTNPCNLTMLGKGGQLEITTDLRQSLFGDYSSRTARAGTATSDADFVRFTGACRRAIALLEARADQQIL</sequence>
<accession>A0A5N8VXZ9</accession>
<reference evidence="1 2" key="1">
    <citation type="submission" date="2019-07" db="EMBL/GenBank/DDBJ databases">
        <title>New species of Amycolatopsis and Streptomyces.</title>
        <authorList>
            <person name="Duangmal K."/>
            <person name="Teo W.F.A."/>
            <person name="Lipun K."/>
        </authorList>
    </citation>
    <scope>NUCLEOTIDE SEQUENCE [LARGE SCALE GENOMIC DNA]</scope>
    <source>
        <strain evidence="1 2">TISTR 2346</strain>
    </source>
</reference>
<dbReference type="RefSeq" id="WP_152781429.1">
    <property type="nucleotide sequence ID" value="NZ_BAABEQ010000075.1"/>
</dbReference>
<comment type="caution">
    <text evidence="1">The sequence shown here is derived from an EMBL/GenBank/DDBJ whole genome shotgun (WGS) entry which is preliminary data.</text>
</comment>
<dbReference type="AlphaFoldDB" id="A0A5N8VXZ9"/>
<evidence type="ECO:0000313" key="2">
    <source>
        <dbReference type="Proteomes" id="UP000326979"/>
    </source>
</evidence>
<gene>
    <name evidence="1" type="ORF">FNH04_07030</name>
</gene>
<evidence type="ECO:0000313" key="1">
    <source>
        <dbReference type="EMBL" id="MPY39682.1"/>
    </source>
</evidence>
<dbReference type="InterPro" id="IPR008585">
    <property type="entry name" value="Gamma_PGA_hydro"/>
</dbReference>
<protein>
    <submittedName>
        <fullName evidence="1">Phage replication protein</fullName>
    </submittedName>
</protein>
<dbReference type="Gene3D" id="3.40.630.100">
    <property type="entry name" value="Poly-gamma-glutamate hydrolase, zinc-binding motif"/>
    <property type="match status" value="1"/>
</dbReference>
<dbReference type="OrthoDB" id="7721587at2"/>
<keyword evidence="2" id="KW-1185">Reference proteome</keyword>
<dbReference type="InterPro" id="IPR006311">
    <property type="entry name" value="TAT_signal"/>
</dbReference>
<proteinExistence type="predicted"/>
<dbReference type="EMBL" id="VJZE01000028">
    <property type="protein sequence ID" value="MPY39682.1"/>
    <property type="molecule type" value="Genomic_DNA"/>
</dbReference>